<dbReference type="SUPFAM" id="SSF51126">
    <property type="entry name" value="Pectin lyase-like"/>
    <property type="match status" value="1"/>
</dbReference>
<evidence type="ECO:0000313" key="14">
    <source>
        <dbReference type="Proteomes" id="UP000009236"/>
    </source>
</evidence>
<dbReference type="InterPro" id="IPR039448">
    <property type="entry name" value="Beta_helix"/>
</dbReference>
<feature type="domain" description="Right handed beta helix" evidence="10">
    <location>
        <begin position="470"/>
        <end position="657"/>
    </location>
</feature>
<comment type="subcellular location">
    <subcellularLocation>
        <location evidence="2">Secreted</location>
    </subcellularLocation>
</comment>
<dbReference type="InterPro" id="IPR058863">
    <property type="entry name" value="PelX-like_Ig"/>
</dbReference>
<dbReference type="AlphaFoldDB" id="F6FRF9"/>
<dbReference type="STRING" id="743718.Isova_1147"/>
<keyword evidence="14" id="KW-1185">Reference proteome</keyword>
<evidence type="ECO:0000256" key="7">
    <source>
        <dbReference type="ARBA" id="ARBA00023239"/>
    </source>
</evidence>
<keyword evidence="7 13" id="KW-0456">Lyase</keyword>
<dbReference type="InterPro" id="IPR052052">
    <property type="entry name" value="Polysaccharide_Lyase_9"/>
</dbReference>
<dbReference type="HOGENOM" id="CLU_388226_0_0_11"/>
<evidence type="ECO:0000313" key="13">
    <source>
        <dbReference type="EMBL" id="AEG43920.1"/>
    </source>
</evidence>
<evidence type="ECO:0000256" key="8">
    <source>
        <dbReference type="ARBA" id="ARBA00038263"/>
    </source>
</evidence>
<evidence type="ECO:0000259" key="11">
    <source>
        <dbReference type="Pfam" id="PF25849"/>
    </source>
</evidence>
<dbReference type="Gene3D" id="2.160.20.10">
    <property type="entry name" value="Single-stranded right-handed beta-helix, Pectin lyase-like"/>
    <property type="match status" value="1"/>
</dbReference>
<dbReference type="PANTHER" id="PTHR40088">
    <property type="entry name" value="PECTATE LYASE (EUROFUNG)"/>
    <property type="match status" value="1"/>
</dbReference>
<protein>
    <submittedName>
        <fullName evidence="13">Pectate disaccharide-lyase</fullName>
        <ecNumber evidence="13">4.2.2.9</ecNumber>
    </submittedName>
</protein>
<dbReference type="Pfam" id="PF25849">
    <property type="entry name" value="PelX_N"/>
    <property type="match status" value="1"/>
</dbReference>
<dbReference type="Pfam" id="PF13229">
    <property type="entry name" value="Beta_helix"/>
    <property type="match status" value="1"/>
</dbReference>
<dbReference type="Proteomes" id="UP000009236">
    <property type="component" value="Chromosome"/>
</dbReference>
<evidence type="ECO:0000256" key="9">
    <source>
        <dbReference type="SAM" id="SignalP"/>
    </source>
</evidence>
<dbReference type="GO" id="GO:0046872">
    <property type="term" value="F:metal ion binding"/>
    <property type="evidence" value="ECO:0007669"/>
    <property type="project" value="UniProtKB-KW"/>
</dbReference>
<evidence type="ECO:0000256" key="3">
    <source>
        <dbReference type="ARBA" id="ARBA00022525"/>
    </source>
</evidence>
<evidence type="ECO:0000259" key="12">
    <source>
        <dbReference type="Pfam" id="PF25850"/>
    </source>
</evidence>
<evidence type="ECO:0000256" key="1">
    <source>
        <dbReference type="ARBA" id="ARBA00001913"/>
    </source>
</evidence>
<dbReference type="InterPro" id="IPR011050">
    <property type="entry name" value="Pectin_lyase_fold/virulence"/>
</dbReference>
<feature type="domain" description="Pectate disaccharide-lyase-like N-terminal" evidence="11">
    <location>
        <begin position="41"/>
        <end position="277"/>
    </location>
</feature>
<evidence type="ECO:0000259" key="10">
    <source>
        <dbReference type="Pfam" id="PF13229"/>
    </source>
</evidence>
<reference evidence="13 14" key="1">
    <citation type="submission" date="2011-05" db="EMBL/GenBank/DDBJ databases">
        <title>Complete sequence of Isoptericola variabilis 225.</title>
        <authorList>
            <consortium name="US DOE Joint Genome Institute"/>
            <person name="Lucas S."/>
            <person name="Han J."/>
            <person name="Lapidus A."/>
            <person name="Cheng J.-F."/>
            <person name="Goodwin L."/>
            <person name="Pitluck S."/>
            <person name="Peters L."/>
            <person name="Mikhailova N."/>
            <person name="Zeytun A."/>
            <person name="Han C."/>
            <person name="Tapia R."/>
            <person name="Land M."/>
            <person name="Hauser L."/>
            <person name="Kyrpides N."/>
            <person name="Ivanova N."/>
            <person name="Pagani I."/>
            <person name="Siebers A."/>
            <person name="Allgaier M."/>
            <person name="Thelen M."/>
            <person name="Hugenholtz P."/>
            <person name="Gladden J."/>
            <person name="Woyke T."/>
        </authorList>
    </citation>
    <scope>NUCLEOTIDE SEQUENCE [LARGE SCALE GENOMIC DNA]</scope>
    <source>
        <strain evidence="14">225</strain>
    </source>
</reference>
<keyword evidence="4" id="KW-0479">Metal-binding</keyword>
<feature type="chain" id="PRO_5039470228" evidence="9">
    <location>
        <begin position="24"/>
        <end position="788"/>
    </location>
</feature>
<dbReference type="GO" id="GO:0005576">
    <property type="term" value="C:extracellular region"/>
    <property type="evidence" value="ECO:0007669"/>
    <property type="project" value="UniProtKB-SubCell"/>
</dbReference>
<organism evidence="14">
    <name type="scientific">Isoptericola variabilis (strain 225)</name>
    <dbReference type="NCBI Taxonomy" id="743718"/>
    <lineage>
        <taxon>Bacteria</taxon>
        <taxon>Bacillati</taxon>
        <taxon>Actinomycetota</taxon>
        <taxon>Actinomycetes</taxon>
        <taxon>Micrococcales</taxon>
        <taxon>Promicromonosporaceae</taxon>
        <taxon>Isoptericola</taxon>
    </lineage>
</organism>
<evidence type="ECO:0000256" key="5">
    <source>
        <dbReference type="ARBA" id="ARBA00022729"/>
    </source>
</evidence>
<evidence type="ECO:0000256" key="4">
    <source>
        <dbReference type="ARBA" id="ARBA00022723"/>
    </source>
</evidence>
<dbReference type="RefSeq" id="WP_013838312.1">
    <property type="nucleotide sequence ID" value="NC_015588.1"/>
</dbReference>
<proteinExistence type="inferred from homology"/>
<evidence type="ECO:0000256" key="6">
    <source>
        <dbReference type="ARBA" id="ARBA00022837"/>
    </source>
</evidence>
<dbReference type="InterPro" id="IPR058953">
    <property type="entry name" value="PelX-like_N"/>
</dbReference>
<dbReference type="KEGG" id="iva:Isova_1147"/>
<dbReference type="EMBL" id="CP002810">
    <property type="protein sequence ID" value="AEG43920.1"/>
    <property type="molecule type" value="Genomic_DNA"/>
</dbReference>
<dbReference type="Pfam" id="PF25850">
    <property type="entry name" value="PelX_Ig"/>
    <property type="match status" value="1"/>
</dbReference>
<comment type="cofactor">
    <cofactor evidence="1">
        <name>Ca(2+)</name>
        <dbReference type="ChEBI" id="CHEBI:29108"/>
    </cofactor>
</comment>
<keyword evidence="5 9" id="KW-0732">Signal</keyword>
<keyword evidence="3" id="KW-0964">Secreted</keyword>
<dbReference type="EC" id="4.2.2.9" evidence="13"/>
<accession>F6FRF9</accession>
<name>F6FRF9_ISOV2</name>
<dbReference type="eggNOG" id="COG2755">
    <property type="taxonomic scope" value="Bacteria"/>
</dbReference>
<feature type="domain" description="Pectate disaccharide-lyase-like central Ig-like" evidence="12">
    <location>
        <begin position="296"/>
        <end position="373"/>
    </location>
</feature>
<gene>
    <name evidence="13" type="ordered locus">Isova_1147</name>
</gene>
<feature type="signal peptide" evidence="9">
    <location>
        <begin position="1"/>
        <end position="23"/>
    </location>
</feature>
<keyword evidence="6" id="KW-0106">Calcium</keyword>
<dbReference type="GO" id="GO:0047489">
    <property type="term" value="F:pectate disaccharide-lyase activity"/>
    <property type="evidence" value="ECO:0007669"/>
    <property type="project" value="UniProtKB-EC"/>
</dbReference>
<evidence type="ECO:0000256" key="2">
    <source>
        <dbReference type="ARBA" id="ARBA00004613"/>
    </source>
</evidence>
<sequence>MNRSARRSSAAIGSLVLAGVAFAPLPAASADATVEDLVWESITFGQSTDLSFSANVLPEKVGVNHAVPDVPGTVEGEIFMESRGGKIAPGHDGLTFYHVELDPNEHNFVLSADVTLHQLGPETGANPSGQEGAGLMVRDVNGGARQDPMLPGFEEVPAASNIASTSIFRNGPVALVRTGVTEPWGSLGSERPVVALVPGSSSSSYQRYLDTPVRMTLERTDTEFVMTAEVDGVEHSHSLVGADWVQDIDPDTMTVGLYASRNAAVTFSNVELTLSEANTQPRPVAPAPVTPVTFTVTSPQHHGATAYPFSARASYDGTIDVAVDGETVVEQATVRAGEDFAATLALATGGNAVTATYTPTDPAAPSSVPLTRTLSVDVRELAAGDVLLAAPDGTPDGDGSAESPLDLVTAIRYVLPGQAVELLGGTYAPSSNVVIAAPYSGTADAPKALRPHDGADVTIDGRGTLSRVIQLDADHWHLSDLHVTRSASNGVRVSGSNNVLDGLLVNYNGDTGVQLSGPGSDPATWPAHNLVVDSESHDNRDASDINADGFAAKLGVGPGNVFRGNVAHHNIDDGWDLYNRTNEGPNFPITLEGNISYSNGTLSDGYNADGTSGSGFKLGGEGLPVAHVVRGNLAFDNNMDGFTDNFNPGRLEVSGNTSVDNKRFNFIFRINPYFTSDEQGVFRDNLSIRTDSPGTDGRDWVSGVVDATNLFHDGARTASTNGTFVVAPRDLVSLTAPASYARDDDGAIVWGDFGRPTFRSVLATAGTDGGHVGALAPAERPGKAGTGR</sequence>
<dbReference type="PANTHER" id="PTHR40088:SF1">
    <property type="entry name" value="PECTATE LYASE PEL9"/>
    <property type="match status" value="1"/>
</dbReference>
<comment type="similarity">
    <text evidence="8">Belongs to the polysaccharide lyase 9 family.</text>
</comment>
<dbReference type="InterPro" id="IPR012334">
    <property type="entry name" value="Pectin_lyas_fold"/>
</dbReference>